<dbReference type="EMBL" id="JBJQOH010000007">
    <property type="protein sequence ID" value="KAL3681779.1"/>
    <property type="molecule type" value="Genomic_DNA"/>
</dbReference>
<dbReference type="PANTHER" id="PTHR47679:SF1">
    <property type="entry name" value="PROTEIN TORNADO 1"/>
    <property type="match status" value="1"/>
</dbReference>
<evidence type="ECO:0008006" key="3">
    <source>
        <dbReference type="Google" id="ProtNLM"/>
    </source>
</evidence>
<evidence type="ECO:0000313" key="2">
    <source>
        <dbReference type="Proteomes" id="UP001633002"/>
    </source>
</evidence>
<dbReference type="InterPro" id="IPR027417">
    <property type="entry name" value="P-loop_NTPase"/>
</dbReference>
<evidence type="ECO:0000313" key="1">
    <source>
        <dbReference type="EMBL" id="KAL3681779.1"/>
    </source>
</evidence>
<accession>A0ABD3GTS4</accession>
<protein>
    <recommendedName>
        <fullName evidence="3">C-terminal of Roc (COR) domain-containing protein</fullName>
    </recommendedName>
</protein>
<dbReference type="Gene3D" id="3.80.10.10">
    <property type="entry name" value="Ribonuclease Inhibitor"/>
    <property type="match status" value="1"/>
</dbReference>
<dbReference type="InterPro" id="IPR032675">
    <property type="entry name" value="LRR_dom_sf"/>
</dbReference>
<sequence length="1080" mass="122057">MLTGTQLVRSLFGTCQPGLVIRRIEDNLIVFFQELFADNIGSSGSFTELVFLFWGVSKRWGKSVFKSFQSSRSIASLDLTGCDLKDQDYEHLMSLLRVNFTIREVKLEGTSWRNDGKAALIEEALARNKKLGTEFSILKGAGFEFDQAKVGRIFLCGSPHAGKTELKLCMMRLRHQRSRSASKPGKLSDVFLHPLNLLDLRRTRGAEVEVLINSEEGQVSLWDLAGQSMFRALHDLILPRTNQSLIFVFAFSPFRGDRKNMTFKENAEDAFTLELEEWLKFIASNCQTSGADDHLPQVLVVITHRDCTAKSASTSFECGPGSRVLKIVEKFQSRFQGVVELLSNIYHVDAHSKKEVKPFLKAILALINKWSKNHSVPVVCSATSSALIAHVESSSKASPVWSLPRFYEFCQQNHESLQTSSPEILFTVASYLHDVGRIIIVPECGGSKNDEPLVVIDPNWCTEKFLGALIAEGNHFDVQGGSCSGSVVFTTSSDGFIDEGGFQSLLQTILDQMKYQGIQRSLLEDLLQRMDLCYRFEDDASVRYFVPVICGGLGEKRDLRSRELQWYDDQTERSEYLGYRLHCKDMERTSFNKAFFSRFQINFRRKLMQRFGIKESNGGISCRLGLLKVMYDGHVVLVESDEVNGQHVDIMVKSSQPGVNNPRTRMQIIRFVKEHFLQELQAFCASSSGCPGLRLIVSVIRTSSVQNLVPIHERRGPQHTVELEELKGQFRSSIDLNLEGMAADVSEESLLNFQYTWPDGGREAIPFDGRSFFKCGNADPSNPTLTAVEEAETSRRGAWHSPIGANDNLQLSEESKLLAAKVDEVGEKLGRKIDHLAHLTVSVYTELQEVKNLLHKFRIGLTEMQRVMSEVNSSIDKLIGFSISREDHTCPRRPYFSQKDAGVLSKVKAYVVQGQAVRLHFLCEARNQPHVVQDQRGLSLEVTQTDMSWVPHISEISLKLISTLLTAGIKVFTGVQIDSQFLQVVDRDTWKLLPMSDKLIEYMKQDGTKISVNPADYRVVQSWSLLRKHLEKHLSYGEYRKRFGLCRVRYRCNSDPYAWICESCLEKGTKQGILDECLPE</sequence>
<organism evidence="1 2">
    <name type="scientific">Riccia sorocarpa</name>
    <dbReference type="NCBI Taxonomy" id="122646"/>
    <lineage>
        <taxon>Eukaryota</taxon>
        <taxon>Viridiplantae</taxon>
        <taxon>Streptophyta</taxon>
        <taxon>Embryophyta</taxon>
        <taxon>Marchantiophyta</taxon>
        <taxon>Marchantiopsida</taxon>
        <taxon>Marchantiidae</taxon>
        <taxon>Marchantiales</taxon>
        <taxon>Ricciaceae</taxon>
        <taxon>Riccia</taxon>
    </lineage>
</organism>
<dbReference type="AlphaFoldDB" id="A0ABD3GTS4"/>
<dbReference type="SUPFAM" id="SSF52047">
    <property type="entry name" value="RNI-like"/>
    <property type="match status" value="1"/>
</dbReference>
<comment type="caution">
    <text evidence="1">The sequence shown here is derived from an EMBL/GenBank/DDBJ whole genome shotgun (WGS) entry which is preliminary data.</text>
</comment>
<name>A0ABD3GTS4_9MARC</name>
<gene>
    <name evidence="1" type="ORF">R1sor_024735</name>
</gene>
<proteinExistence type="predicted"/>
<dbReference type="SUPFAM" id="SSF52540">
    <property type="entry name" value="P-loop containing nucleoside triphosphate hydrolases"/>
    <property type="match status" value="1"/>
</dbReference>
<keyword evidence="2" id="KW-1185">Reference proteome</keyword>
<dbReference type="Proteomes" id="UP001633002">
    <property type="component" value="Unassembled WGS sequence"/>
</dbReference>
<dbReference type="PANTHER" id="PTHR47679">
    <property type="entry name" value="PROTEIN TORNADO 1"/>
    <property type="match status" value="1"/>
</dbReference>
<dbReference type="Gene3D" id="3.40.50.300">
    <property type="entry name" value="P-loop containing nucleotide triphosphate hydrolases"/>
    <property type="match status" value="1"/>
</dbReference>
<reference evidence="1 2" key="1">
    <citation type="submission" date="2024-09" db="EMBL/GenBank/DDBJ databases">
        <title>Chromosome-scale assembly of Riccia sorocarpa.</title>
        <authorList>
            <person name="Paukszto L."/>
        </authorList>
    </citation>
    <scope>NUCLEOTIDE SEQUENCE [LARGE SCALE GENOMIC DNA]</scope>
    <source>
        <strain evidence="1">LP-2024</strain>
        <tissue evidence="1">Aerial parts of the thallus</tissue>
    </source>
</reference>